<evidence type="ECO:0000256" key="1">
    <source>
        <dbReference type="SAM" id="MobiDB-lite"/>
    </source>
</evidence>
<dbReference type="Proteomes" id="UP001642484">
    <property type="component" value="Unassembled WGS sequence"/>
</dbReference>
<dbReference type="EMBL" id="CAXAMN010022423">
    <property type="protein sequence ID" value="CAK9069234.1"/>
    <property type="molecule type" value="Genomic_DNA"/>
</dbReference>
<protein>
    <submittedName>
        <fullName evidence="2">Uncharacterized protein</fullName>
    </submittedName>
</protein>
<comment type="caution">
    <text evidence="2">The sequence shown here is derived from an EMBL/GenBank/DDBJ whole genome shotgun (WGS) entry which is preliminary data.</text>
</comment>
<evidence type="ECO:0000313" key="2">
    <source>
        <dbReference type="EMBL" id="CAK9069234.1"/>
    </source>
</evidence>
<name>A0ABP0P2Z6_9DINO</name>
<organism evidence="2 3">
    <name type="scientific">Durusdinium trenchii</name>
    <dbReference type="NCBI Taxonomy" id="1381693"/>
    <lineage>
        <taxon>Eukaryota</taxon>
        <taxon>Sar</taxon>
        <taxon>Alveolata</taxon>
        <taxon>Dinophyceae</taxon>
        <taxon>Suessiales</taxon>
        <taxon>Symbiodiniaceae</taxon>
        <taxon>Durusdinium</taxon>
    </lineage>
</organism>
<sequence>MLSGHVSTMFGVSRQPREVGHNVTNRRRSPSPSSSARPKDAPTTGGDRRELPIPETSGDWQIGWPGGGSVETMKGNGGLNPKMVRVAGGDVARFGVAKVFS</sequence>
<gene>
    <name evidence="2" type="ORF">CCMP2556_LOCUS34031</name>
</gene>
<evidence type="ECO:0000313" key="3">
    <source>
        <dbReference type="Proteomes" id="UP001642484"/>
    </source>
</evidence>
<reference evidence="2 3" key="1">
    <citation type="submission" date="2024-02" db="EMBL/GenBank/DDBJ databases">
        <authorList>
            <person name="Chen Y."/>
            <person name="Shah S."/>
            <person name="Dougan E. K."/>
            <person name="Thang M."/>
            <person name="Chan C."/>
        </authorList>
    </citation>
    <scope>NUCLEOTIDE SEQUENCE [LARGE SCALE GENOMIC DNA]</scope>
</reference>
<feature type="region of interest" description="Disordered" evidence="1">
    <location>
        <begin position="1"/>
        <end position="68"/>
    </location>
</feature>
<accession>A0ABP0P2Z6</accession>
<keyword evidence="3" id="KW-1185">Reference proteome</keyword>
<proteinExistence type="predicted"/>